<evidence type="ECO:0000256" key="1">
    <source>
        <dbReference type="SAM" id="SignalP"/>
    </source>
</evidence>
<feature type="signal peptide" evidence="1">
    <location>
        <begin position="1"/>
        <end position="18"/>
    </location>
</feature>
<reference evidence="2" key="4">
    <citation type="journal article" date="2001" name="Nature">
        <title>Functional annotation of a full-length mouse cDNA collection.</title>
        <authorList>
            <consortium name="The RIKEN Genome Exploration Research Group Phase II Team and the FANTOM Consortium"/>
        </authorList>
    </citation>
    <scope>NUCLEOTIDE SEQUENCE</scope>
    <source>
        <strain evidence="2">C57BL/6J</strain>
        <tissue evidence="2">Sympathetic ganglion</tissue>
    </source>
</reference>
<reference evidence="2" key="7">
    <citation type="journal article" date="2005" name="Science">
        <title>The Transcriptional Landscape of the Mammalian Genome.</title>
        <authorList>
            <consortium name="The FANTOM Consortium"/>
            <consortium name="Riken Genome Exploration Research Group and Genome Science Group (Genome Network Project Core Group)"/>
        </authorList>
    </citation>
    <scope>NUCLEOTIDE SEQUENCE</scope>
    <source>
        <strain evidence="2">C57BL/6J</strain>
        <tissue evidence="2">Sympathetic ganglion</tissue>
    </source>
</reference>
<name>Q3UFB6_MOUSE</name>
<sequence>MAIISVSGFIAFSACAHAVESIKVLQIDTPEMLTLCFKPCKTIQVTDTLFPLQILKSGLWTPVLSPPQRDCYMNES</sequence>
<reference evidence="2" key="8">
    <citation type="journal article" date="2005" name="Science">
        <title>Antisense Transcription in the Mammalian Transcriptome.</title>
        <authorList>
            <consortium name="RIKEN Genome Exploration Research Group and Genome Science Group (Genome Network Project Core Group) and the FANTOM Consortium"/>
        </authorList>
    </citation>
    <scope>NUCLEOTIDE SEQUENCE</scope>
    <source>
        <strain evidence="2">C57BL/6J</strain>
        <tissue evidence="2">Sympathetic ganglion</tissue>
    </source>
</reference>
<reference evidence="2" key="6">
    <citation type="submission" date="2004-03" db="EMBL/GenBank/DDBJ databases">
        <authorList>
            <person name="Arakawa T."/>
            <person name="Carninci P."/>
            <person name="Fukuda S."/>
            <person name="Hashizume W."/>
            <person name="Hayashida K."/>
            <person name="Hori F."/>
            <person name="Iida J."/>
            <person name="Imamura K."/>
            <person name="Imotani K."/>
            <person name="Itoh M."/>
            <person name="Kanagawa S."/>
            <person name="Kawai J."/>
            <person name="Kojima M."/>
            <person name="Konno H."/>
            <person name="Murata M."/>
            <person name="Nakamura M."/>
            <person name="Ninomiya N."/>
            <person name="Nishiyori H."/>
            <person name="Nomura K."/>
            <person name="Ohno M."/>
            <person name="Sakazume N."/>
            <person name="Sano H."/>
            <person name="Sasaki D."/>
            <person name="Shibata K."/>
            <person name="Shiraki T."/>
            <person name="Tagami M."/>
            <person name="Tagami Y."/>
            <person name="Waki K."/>
            <person name="Watahiki A."/>
            <person name="Muramatsu M."/>
            <person name="Hayashizaki Y."/>
        </authorList>
    </citation>
    <scope>NUCLEOTIDE SEQUENCE</scope>
    <source>
        <strain evidence="2">C57BL/6J</strain>
        <tissue evidence="2">Sympathetic ganglion</tissue>
    </source>
</reference>
<keyword evidence="1" id="KW-0732">Signal</keyword>
<reference evidence="2" key="1">
    <citation type="journal article" date="1999" name="Methods Enzymol.">
        <title>High-efficiency full-length cDNA cloning.</title>
        <authorList>
            <person name="Carninci P."/>
            <person name="Hayashizaki Y."/>
        </authorList>
    </citation>
    <scope>NUCLEOTIDE SEQUENCE</scope>
    <source>
        <strain evidence="2">C57BL/6J</strain>
        <tissue evidence="2">Sympathetic ganglion</tissue>
    </source>
</reference>
<reference evidence="2" key="3">
    <citation type="journal article" date="2000" name="Genome Res.">
        <title>RIKEN integrated sequence analysis (RISA) system--384-format sequencing pipeline with 384 multicapillary sequencer.</title>
        <authorList>
            <person name="Shibata K."/>
            <person name="Itoh M."/>
            <person name="Aizawa K."/>
            <person name="Nagaoka S."/>
            <person name="Sasaki N."/>
            <person name="Carninci P."/>
            <person name="Konno H."/>
            <person name="Akiyama J."/>
            <person name="Nishi K."/>
            <person name="Kitsunai T."/>
            <person name="Tashiro H."/>
            <person name="Itoh M."/>
            <person name="Sumi N."/>
            <person name="Ishii Y."/>
            <person name="Nakamura S."/>
            <person name="Hazama M."/>
            <person name="Nishine T."/>
            <person name="Harada A."/>
            <person name="Yamamoto R."/>
            <person name="Matsumoto H."/>
            <person name="Sakaguchi S."/>
            <person name="Ikegami T."/>
            <person name="Kashiwagi K."/>
            <person name="Fujiwake S."/>
            <person name="Inoue K."/>
            <person name="Togawa Y."/>
            <person name="Izawa M."/>
            <person name="Ohara E."/>
            <person name="Watahiki M."/>
            <person name="Yoneda Y."/>
            <person name="Ishikawa T."/>
            <person name="Ozawa K."/>
            <person name="Tanaka T."/>
            <person name="Matsuura S."/>
            <person name="Kawai J."/>
            <person name="Okazaki Y."/>
            <person name="Muramatsu M."/>
            <person name="Inoue Y."/>
            <person name="Kira A."/>
            <person name="Hayashizaki Y."/>
        </authorList>
    </citation>
    <scope>NUCLEOTIDE SEQUENCE</scope>
    <source>
        <strain evidence="2">C57BL/6J</strain>
        <tissue evidence="2">Sympathetic ganglion</tissue>
    </source>
</reference>
<dbReference type="AlphaFoldDB" id="Q3UFB6"/>
<proteinExistence type="evidence at transcript level"/>
<dbReference type="EMBL" id="AK148711">
    <property type="protein sequence ID" value="BAE28645.1"/>
    <property type="molecule type" value="mRNA"/>
</dbReference>
<protein>
    <recommendedName>
        <fullName evidence="3">Secreted protein</fullName>
    </recommendedName>
</protein>
<reference evidence="2" key="2">
    <citation type="journal article" date="2000" name="Genome Res.">
        <title>Normalization and subtraction of cap-trapper-selected cDNAs to prepare full-length cDNA libraries for rapid discovery of new genes.</title>
        <authorList>
            <person name="Carninci P."/>
            <person name="Shibata Y."/>
            <person name="Hayatsu N."/>
            <person name="Sugahara Y."/>
            <person name="Shibata K."/>
            <person name="Itoh M."/>
            <person name="Konno H."/>
            <person name="Okazaki Y."/>
            <person name="Muramatsu M."/>
            <person name="Hayashizaki Y."/>
        </authorList>
    </citation>
    <scope>NUCLEOTIDE SEQUENCE</scope>
    <source>
        <strain evidence="2">C57BL/6J</strain>
        <tissue evidence="2">Sympathetic ganglion</tissue>
    </source>
</reference>
<reference evidence="2" key="5">
    <citation type="journal article" date="2002" name="Nature">
        <title>Analysis of the mouse transcriptome based on functional annotation of 60,770 full-length cDNAs.</title>
        <authorList>
            <consortium name="The FANTOM Consortium and the RIKEN Genome Exploration Research Group Phase I and II Team"/>
        </authorList>
    </citation>
    <scope>NUCLEOTIDE SEQUENCE</scope>
    <source>
        <strain evidence="2">C57BL/6J</strain>
        <tissue evidence="2">Sympathetic ganglion</tissue>
    </source>
</reference>
<accession>Q3UFB6</accession>
<evidence type="ECO:0000313" key="2">
    <source>
        <dbReference type="EMBL" id="BAE28645.1"/>
    </source>
</evidence>
<organism evidence="2">
    <name type="scientific">Mus musculus</name>
    <name type="common">Mouse</name>
    <dbReference type="NCBI Taxonomy" id="10090"/>
    <lineage>
        <taxon>Eukaryota</taxon>
        <taxon>Metazoa</taxon>
        <taxon>Chordata</taxon>
        <taxon>Craniata</taxon>
        <taxon>Vertebrata</taxon>
        <taxon>Euteleostomi</taxon>
        <taxon>Mammalia</taxon>
        <taxon>Eutheria</taxon>
        <taxon>Euarchontoglires</taxon>
        <taxon>Glires</taxon>
        <taxon>Rodentia</taxon>
        <taxon>Myomorpha</taxon>
        <taxon>Muroidea</taxon>
        <taxon>Muridae</taxon>
        <taxon>Murinae</taxon>
        <taxon>Mus</taxon>
        <taxon>Mus</taxon>
    </lineage>
</organism>
<evidence type="ECO:0008006" key="3">
    <source>
        <dbReference type="Google" id="ProtNLM"/>
    </source>
</evidence>
<feature type="chain" id="PRO_5004230071" description="Secreted protein" evidence="1">
    <location>
        <begin position="19"/>
        <end position="76"/>
    </location>
</feature>